<evidence type="ECO:0000313" key="2">
    <source>
        <dbReference type="Proteomes" id="UP000736787"/>
    </source>
</evidence>
<organism evidence="1 2">
    <name type="scientific">Phytophthora cactorum</name>
    <dbReference type="NCBI Taxonomy" id="29920"/>
    <lineage>
        <taxon>Eukaryota</taxon>
        <taxon>Sar</taxon>
        <taxon>Stramenopiles</taxon>
        <taxon>Oomycota</taxon>
        <taxon>Peronosporomycetes</taxon>
        <taxon>Peronosporales</taxon>
        <taxon>Peronosporaceae</taxon>
        <taxon>Phytophthora</taxon>
    </lineage>
</organism>
<accession>A0A8T1E709</accession>
<protein>
    <submittedName>
        <fullName evidence="1">Uncharacterized protein</fullName>
    </submittedName>
</protein>
<evidence type="ECO:0000313" key="1">
    <source>
        <dbReference type="EMBL" id="KAG2948909.1"/>
    </source>
</evidence>
<reference evidence="1" key="1">
    <citation type="submission" date="2018-10" db="EMBL/GenBank/DDBJ databases">
        <title>Effector identification in a new, highly contiguous assembly of the strawberry crown rot pathogen Phytophthora cactorum.</title>
        <authorList>
            <person name="Armitage A.D."/>
            <person name="Nellist C.F."/>
            <person name="Bates H."/>
            <person name="Vickerstaff R.J."/>
            <person name="Harrison R.J."/>
        </authorList>
    </citation>
    <scope>NUCLEOTIDE SEQUENCE</scope>
    <source>
        <strain evidence="1">4040</strain>
    </source>
</reference>
<proteinExistence type="predicted"/>
<dbReference type="Proteomes" id="UP000736787">
    <property type="component" value="Unassembled WGS sequence"/>
</dbReference>
<gene>
    <name evidence="1" type="ORF">PC117_g5675</name>
</gene>
<comment type="caution">
    <text evidence="1">The sequence shown here is derived from an EMBL/GenBank/DDBJ whole genome shotgun (WGS) entry which is preliminary data.</text>
</comment>
<dbReference type="AlphaFoldDB" id="A0A8T1E709"/>
<sequence>MTRRWMPRVVDRGMSLVSPACSPQDRSLVAALACEPSRNLAAETKNGSDRIHLRKRE</sequence>
<name>A0A8T1E709_9STRA</name>
<dbReference type="EMBL" id="RCMK01000101">
    <property type="protein sequence ID" value="KAG2948909.1"/>
    <property type="molecule type" value="Genomic_DNA"/>
</dbReference>